<gene>
    <name evidence="5" type="primary">LOC115223012</name>
</gene>
<dbReference type="SUPFAM" id="SSF48403">
    <property type="entry name" value="Ankyrin repeat"/>
    <property type="match status" value="1"/>
</dbReference>
<dbReference type="PANTHER" id="PTHR24198:SF165">
    <property type="entry name" value="ANKYRIN REPEAT-CONTAINING PROTEIN-RELATED"/>
    <property type="match status" value="1"/>
</dbReference>
<organism evidence="4 5">
    <name type="scientific">Octopus sinensis</name>
    <name type="common">East Asian common octopus</name>
    <dbReference type="NCBI Taxonomy" id="2607531"/>
    <lineage>
        <taxon>Eukaryota</taxon>
        <taxon>Metazoa</taxon>
        <taxon>Spiralia</taxon>
        <taxon>Lophotrochozoa</taxon>
        <taxon>Mollusca</taxon>
        <taxon>Cephalopoda</taxon>
        <taxon>Coleoidea</taxon>
        <taxon>Octopodiformes</taxon>
        <taxon>Octopoda</taxon>
        <taxon>Incirrata</taxon>
        <taxon>Octopodidae</taxon>
        <taxon>Octopus</taxon>
    </lineage>
</organism>
<reference evidence="5" key="1">
    <citation type="submission" date="2025-08" db="UniProtKB">
        <authorList>
            <consortium name="RefSeq"/>
        </authorList>
    </citation>
    <scope>IDENTIFICATION</scope>
</reference>
<dbReference type="Proteomes" id="UP000515154">
    <property type="component" value="Linkage group LG21"/>
</dbReference>
<dbReference type="SMART" id="SM00248">
    <property type="entry name" value="ANK"/>
    <property type="match status" value="5"/>
</dbReference>
<dbReference type="PROSITE" id="PS50088">
    <property type="entry name" value="ANK_REPEAT"/>
    <property type="match status" value="2"/>
</dbReference>
<feature type="repeat" description="ANK" evidence="3">
    <location>
        <begin position="171"/>
        <end position="209"/>
    </location>
</feature>
<evidence type="ECO:0000313" key="5">
    <source>
        <dbReference type="RefSeq" id="XP_029649298.1"/>
    </source>
</evidence>
<evidence type="ECO:0000256" key="2">
    <source>
        <dbReference type="ARBA" id="ARBA00023043"/>
    </source>
</evidence>
<dbReference type="AlphaFoldDB" id="A0A6P7TDT2"/>
<evidence type="ECO:0000256" key="1">
    <source>
        <dbReference type="ARBA" id="ARBA00022737"/>
    </source>
</evidence>
<dbReference type="KEGG" id="osn:115223012"/>
<name>A0A6P7TDT2_9MOLL</name>
<evidence type="ECO:0000256" key="3">
    <source>
        <dbReference type="PROSITE-ProRule" id="PRU00023"/>
    </source>
</evidence>
<keyword evidence="4" id="KW-1185">Reference proteome</keyword>
<dbReference type="Pfam" id="PF12796">
    <property type="entry name" value="Ank_2"/>
    <property type="match status" value="1"/>
</dbReference>
<sequence length="361" mass="41959">MLSYRDLHEEIEDALLEYETYDKSFPLQNDLEEAVSHFDLQKVCRILDKGIDLENATKHRTSILHLVLELAEKEEDVWDDVQQIFEKLLAFGAPVNKQDRFGRTPLHLAVSCGQSAQIVKQLIEKGSKVDKQDNAGCTALMIAFLVTHYDIIDIVTHLLDSNCQVNLRDQNGCTALHYVCMNKKYDTKTRFQILNKLFSAGARVNIRDHEGYSPVCYELDQVLKKSQASHGKYTKCDLTILRQLLQGGAIIDCRAYQKQGVWLRNILKQNLNLLYSVLDVVTPTQRHCKLFQFRRFLTYTYSKNDHFCPDTAKKLIEHMYRPINLKLICMTYIRDIIKDQLHQRVHLLEIPIKLRHDILNV</sequence>
<dbReference type="RefSeq" id="XP_029649298.1">
    <property type="nucleotide sequence ID" value="XM_029793438.2"/>
</dbReference>
<dbReference type="PROSITE" id="PS50297">
    <property type="entry name" value="ANK_REP_REGION"/>
    <property type="match status" value="1"/>
</dbReference>
<protein>
    <submittedName>
        <fullName evidence="5">Ankyrin-1</fullName>
    </submittedName>
</protein>
<keyword evidence="1" id="KW-0677">Repeat</keyword>
<feature type="repeat" description="ANK" evidence="3">
    <location>
        <begin position="101"/>
        <end position="134"/>
    </location>
</feature>
<dbReference type="Gene3D" id="1.25.40.20">
    <property type="entry name" value="Ankyrin repeat-containing domain"/>
    <property type="match status" value="3"/>
</dbReference>
<proteinExistence type="predicted"/>
<accession>A0A6P7TDT2</accession>
<evidence type="ECO:0000313" key="4">
    <source>
        <dbReference type="Proteomes" id="UP000515154"/>
    </source>
</evidence>
<keyword evidence="2 3" id="KW-0040">ANK repeat</keyword>
<dbReference type="Pfam" id="PF00023">
    <property type="entry name" value="Ank"/>
    <property type="match status" value="1"/>
</dbReference>
<dbReference type="InterPro" id="IPR002110">
    <property type="entry name" value="Ankyrin_rpt"/>
</dbReference>
<dbReference type="InterPro" id="IPR036770">
    <property type="entry name" value="Ankyrin_rpt-contain_sf"/>
</dbReference>
<dbReference type="PANTHER" id="PTHR24198">
    <property type="entry name" value="ANKYRIN REPEAT AND PROTEIN KINASE DOMAIN-CONTAINING PROTEIN"/>
    <property type="match status" value="1"/>
</dbReference>